<dbReference type="PROSITE" id="PS52050">
    <property type="entry name" value="WYL"/>
    <property type="match status" value="1"/>
</dbReference>
<name>A0ABU8I1R8_9SPHI</name>
<keyword evidence="4" id="KW-1185">Reference proteome</keyword>
<protein>
    <submittedName>
        <fullName evidence="3">WYL domain-containing protein</fullName>
    </submittedName>
</protein>
<evidence type="ECO:0000259" key="2">
    <source>
        <dbReference type="Pfam" id="PF25583"/>
    </source>
</evidence>
<feature type="domain" description="WCX" evidence="2">
    <location>
        <begin position="220"/>
        <end position="294"/>
    </location>
</feature>
<organism evidence="3 4">
    <name type="scientific">Sphingobacterium tenebrionis</name>
    <dbReference type="NCBI Taxonomy" id="3111775"/>
    <lineage>
        <taxon>Bacteria</taxon>
        <taxon>Pseudomonadati</taxon>
        <taxon>Bacteroidota</taxon>
        <taxon>Sphingobacteriia</taxon>
        <taxon>Sphingobacteriales</taxon>
        <taxon>Sphingobacteriaceae</taxon>
        <taxon>Sphingobacterium</taxon>
    </lineage>
</organism>
<sequence length="300" mass="35551">MESKYKFCVWLIDSLMRKPLNFLEIQQRWEQSASNDEGAKLFERSFNRYRRHAEKLFEVFIIFDKRIGKYTIANLDDLKGNKLLGWILSSYRFSHIASDIRKKPYVKLEAAAPASELLDPILEAIEEKTVLNFDYKSHYKDVKKVNFLPVFVKLCQQRWYVIGMNIKTGQERIYALERIHHLSKYVEFSNQKKNYKHTINPDEYFHHSFGVINEGEPQLISIRAYWPQNAYLKDVPLHSSQELLLDSEDYSDFELYLRPTYDFIQALLAQREKVVVLEPSSLKTEIKAVIKAMLREYEAC</sequence>
<dbReference type="InterPro" id="IPR051534">
    <property type="entry name" value="CBASS_pafABC_assoc_protein"/>
</dbReference>
<gene>
    <name evidence="3" type="ORF">VJ786_02005</name>
</gene>
<feature type="domain" description="WYL" evidence="1">
    <location>
        <begin position="116"/>
        <end position="182"/>
    </location>
</feature>
<reference evidence="3 4" key="1">
    <citation type="submission" date="2024-01" db="EMBL/GenBank/DDBJ databases">
        <title>Sphingobacterium tenebrionis sp. nov., a novel endophyte isolated from tenebrio molitor intestines.</title>
        <authorList>
            <person name="Zhang C."/>
        </authorList>
    </citation>
    <scope>NUCLEOTIDE SEQUENCE [LARGE SCALE GENOMIC DNA]</scope>
    <source>
        <strain evidence="3 4">PU5-4</strain>
    </source>
</reference>
<evidence type="ECO:0000313" key="3">
    <source>
        <dbReference type="EMBL" id="MEI5983669.1"/>
    </source>
</evidence>
<proteinExistence type="predicted"/>
<dbReference type="InterPro" id="IPR026881">
    <property type="entry name" value="WYL_dom"/>
</dbReference>
<evidence type="ECO:0000313" key="4">
    <source>
        <dbReference type="Proteomes" id="UP001363035"/>
    </source>
</evidence>
<evidence type="ECO:0000259" key="1">
    <source>
        <dbReference type="Pfam" id="PF13280"/>
    </source>
</evidence>
<dbReference type="Proteomes" id="UP001363035">
    <property type="component" value="Unassembled WGS sequence"/>
</dbReference>
<dbReference type="Pfam" id="PF13280">
    <property type="entry name" value="WYL"/>
    <property type="match status" value="1"/>
</dbReference>
<dbReference type="EMBL" id="JAYLLN010000003">
    <property type="protein sequence ID" value="MEI5983669.1"/>
    <property type="molecule type" value="Genomic_DNA"/>
</dbReference>
<dbReference type="RefSeq" id="WP_336557116.1">
    <property type="nucleotide sequence ID" value="NZ_JAYLLN010000003.1"/>
</dbReference>
<dbReference type="PANTHER" id="PTHR34580:SF9">
    <property type="entry name" value="SLL5097 PROTEIN"/>
    <property type="match status" value="1"/>
</dbReference>
<dbReference type="InterPro" id="IPR057727">
    <property type="entry name" value="WCX_dom"/>
</dbReference>
<dbReference type="PANTHER" id="PTHR34580">
    <property type="match status" value="1"/>
</dbReference>
<dbReference type="Pfam" id="PF25583">
    <property type="entry name" value="WCX"/>
    <property type="match status" value="1"/>
</dbReference>
<accession>A0ABU8I1R8</accession>
<comment type="caution">
    <text evidence="3">The sequence shown here is derived from an EMBL/GenBank/DDBJ whole genome shotgun (WGS) entry which is preliminary data.</text>
</comment>